<evidence type="ECO:0000256" key="3">
    <source>
        <dbReference type="ARBA" id="ARBA00023163"/>
    </source>
</evidence>
<proteinExistence type="predicted"/>
<dbReference type="GO" id="GO:0006362">
    <property type="term" value="P:transcription elongation by RNA polymerase I"/>
    <property type="evidence" value="ECO:0007669"/>
    <property type="project" value="EnsemblFungi"/>
</dbReference>
<dbReference type="GO" id="GO:0006361">
    <property type="term" value="P:transcription initiation at RNA polymerase I promoter"/>
    <property type="evidence" value="ECO:0007669"/>
    <property type="project" value="EnsemblFungi"/>
</dbReference>
<keyword evidence="9" id="KW-1185">Reference proteome</keyword>
<comment type="function">
    <text evidence="5">DNA-dependent RNA polymerase which catalyzes the transcription of DNA into RNA using the four ribonucleoside triphosphates as substrates.</text>
</comment>
<evidence type="ECO:0000256" key="4">
    <source>
        <dbReference type="ARBA" id="ARBA00023242"/>
    </source>
</evidence>
<dbReference type="GO" id="GO:0003899">
    <property type="term" value="F:DNA-directed RNA polymerase activity"/>
    <property type="evidence" value="ECO:0007669"/>
    <property type="project" value="EnsemblFungi"/>
</dbReference>
<dbReference type="Pfam" id="PF17875">
    <property type="entry name" value="RPA43_OB"/>
    <property type="match status" value="1"/>
</dbReference>
<dbReference type="AlphaFoldDB" id="A0A1E3NUQ8"/>
<keyword evidence="2 5" id="KW-0240">DNA-directed RNA polymerase</keyword>
<dbReference type="GeneID" id="30203877"/>
<dbReference type="Gene3D" id="2.40.50.1060">
    <property type="match status" value="1"/>
</dbReference>
<dbReference type="OrthoDB" id="10250504at2759"/>
<dbReference type="Gene3D" id="3.30.1490.120">
    <property type="entry name" value="RNA polymerase Rpb7-like, N-terminal domain"/>
    <property type="match status" value="1"/>
</dbReference>
<feature type="domain" description="RPA43 OB" evidence="7">
    <location>
        <begin position="60"/>
        <end position="166"/>
    </location>
</feature>
<dbReference type="PANTHER" id="PTHR12709">
    <property type="entry name" value="DNA-DIRECTED RNA POLYMERASE II, III"/>
    <property type="match status" value="1"/>
</dbReference>
<organism evidence="8 9">
    <name type="scientific">Wickerhamomyces anomalus (strain ATCC 58044 / CBS 1984 / NCYC 433 / NRRL Y-366-8)</name>
    <name type="common">Yeast</name>
    <name type="synonym">Hansenula anomala</name>
    <dbReference type="NCBI Taxonomy" id="683960"/>
    <lineage>
        <taxon>Eukaryota</taxon>
        <taxon>Fungi</taxon>
        <taxon>Dikarya</taxon>
        <taxon>Ascomycota</taxon>
        <taxon>Saccharomycotina</taxon>
        <taxon>Saccharomycetes</taxon>
        <taxon>Phaffomycetales</taxon>
        <taxon>Wickerhamomycetaceae</taxon>
        <taxon>Wickerhamomyces</taxon>
    </lineage>
</organism>
<dbReference type="InterPro" id="IPR036898">
    <property type="entry name" value="RNA_pol_Rpb7-like_N_sf"/>
</dbReference>
<dbReference type="GO" id="GO:0006363">
    <property type="term" value="P:termination of RNA polymerase I transcription"/>
    <property type="evidence" value="ECO:0007669"/>
    <property type="project" value="EnsemblFungi"/>
</dbReference>
<dbReference type="PANTHER" id="PTHR12709:SF5">
    <property type="entry name" value="DNA-DIRECTED RNA POLYMERASE I SUBUNIT RPA43"/>
    <property type="match status" value="1"/>
</dbReference>
<reference evidence="8 9" key="1">
    <citation type="journal article" date="2016" name="Proc. Natl. Acad. Sci. U.S.A.">
        <title>Comparative genomics of biotechnologically important yeasts.</title>
        <authorList>
            <person name="Riley R."/>
            <person name="Haridas S."/>
            <person name="Wolfe K.H."/>
            <person name="Lopes M.R."/>
            <person name="Hittinger C.T."/>
            <person name="Goeker M."/>
            <person name="Salamov A.A."/>
            <person name="Wisecaver J.H."/>
            <person name="Long T.M."/>
            <person name="Calvey C.H."/>
            <person name="Aerts A.L."/>
            <person name="Barry K.W."/>
            <person name="Choi C."/>
            <person name="Clum A."/>
            <person name="Coughlan A.Y."/>
            <person name="Deshpande S."/>
            <person name="Douglass A.P."/>
            <person name="Hanson S.J."/>
            <person name="Klenk H.-P."/>
            <person name="LaButti K.M."/>
            <person name="Lapidus A."/>
            <person name="Lindquist E.A."/>
            <person name="Lipzen A.M."/>
            <person name="Meier-Kolthoff J.P."/>
            <person name="Ohm R.A."/>
            <person name="Otillar R.P."/>
            <person name="Pangilinan J.L."/>
            <person name="Peng Y."/>
            <person name="Rokas A."/>
            <person name="Rosa C.A."/>
            <person name="Scheuner C."/>
            <person name="Sibirny A.A."/>
            <person name="Slot J.C."/>
            <person name="Stielow J.B."/>
            <person name="Sun H."/>
            <person name="Kurtzman C.P."/>
            <person name="Blackwell M."/>
            <person name="Grigoriev I.V."/>
            <person name="Jeffries T.W."/>
        </authorList>
    </citation>
    <scope>NUCLEOTIDE SEQUENCE [LARGE SCALE GENOMIC DNA]</scope>
    <source>
        <strain evidence="9">ATCC 58044 / CBS 1984 / NCYC 433 / NRRL Y-366-8</strain>
    </source>
</reference>
<comment type="subcellular location">
    <subcellularLocation>
        <location evidence="1 5">Nucleus</location>
    </subcellularLocation>
</comment>
<dbReference type="InterPro" id="IPR045113">
    <property type="entry name" value="Rpb7-like"/>
</dbReference>
<keyword evidence="4 5" id="KW-0539">Nucleus</keyword>
<dbReference type="InterPro" id="IPR041178">
    <property type="entry name" value="RPA43_OB"/>
</dbReference>
<protein>
    <recommendedName>
        <fullName evidence="5">DNA-directed RNA polymerase subunit</fullName>
    </recommendedName>
</protein>
<evidence type="ECO:0000259" key="7">
    <source>
        <dbReference type="Pfam" id="PF17875"/>
    </source>
</evidence>
<keyword evidence="3 5" id="KW-0804">Transcription</keyword>
<feature type="region of interest" description="Disordered" evidence="6">
    <location>
        <begin position="197"/>
        <end position="234"/>
    </location>
</feature>
<evidence type="ECO:0000256" key="1">
    <source>
        <dbReference type="ARBA" id="ARBA00004123"/>
    </source>
</evidence>
<dbReference type="STRING" id="683960.A0A1E3NUQ8"/>
<evidence type="ECO:0000256" key="6">
    <source>
        <dbReference type="SAM" id="MobiDB-lite"/>
    </source>
</evidence>
<dbReference type="GO" id="GO:0005736">
    <property type="term" value="C:RNA polymerase I complex"/>
    <property type="evidence" value="ECO:0007669"/>
    <property type="project" value="EnsemblFungi"/>
</dbReference>
<evidence type="ECO:0000256" key="5">
    <source>
        <dbReference type="RuleBase" id="RU369086"/>
    </source>
</evidence>
<dbReference type="Proteomes" id="UP000094112">
    <property type="component" value="Unassembled WGS sequence"/>
</dbReference>
<evidence type="ECO:0000313" key="9">
    <source>
        <dbReference type="Proteomes" id="UP000094112"/>
    </source>
</evidence>
<sequence>MIMKHFAPANGVVIGYDNLKLSEEHYGKDENDDQVVVAKLNAHSPFAFFWINVELLVWCPSVGDVVEGLIYMQSPSHIGLLINDTFNASIKKNFIPENWTFIPNQADEFEENNNNNEDDQNTGSKKFQSLGQWVDENEIPIDGKIKFTIRRIHTSGRVVSVEGSLIKPGSELEALPVTPGLNKKIVFEDSALDTIVPDEVKEEVPTYDNANSSDEDDEVVAQNSSSEDDDSDSD</sequence>
<accession>A0A1E3NUQ8</accession>
<evidence type="ECO:0000313" key="8">
    <source>
        <dbReference type="EMBL" id="ODQ56814.1"/>
    </source>
</evidence>
<dbReference type="EMBL" id="KV454215">
    <property type="protein sequence ID" value="ODQ56814.1"/>
    <property type="molecule type" value="Genomic_DNA"/>
</dbReference>
<dbReference type="RefSeq" id="XP_019036021.1">
    <property type="nucleotide sequence ID" value="XM_019186631.1"/>
</dbReference>
<evidence type="ECO:0000256" key="2">
    <source>
        <dbReference type="ARBA" id="ARBA00022478"/>
    </source>
</evidence>
<gene>
    <name evidence="8" type="ORF">WICANDRAFT_98097</name>
</gene>
<name>A0A1E3NUQ8_WICAA</name>